<evidence type="ECO:0000256" key="8">
    <source>
        <dbReference type="ARBA" id="ARBA00023125"/>
    </source>
</evidence>
<comment type="catalytic activity">
    <reaction evidence="11 13">
        <text>Couples ATP hydrolysis with the unwinding of duplex DNA by translocating in the 3'-5' direction.</text>
        <dbReference type="EC" id="5.6.2.4"/>
    </reaction>
</comment>
<dbReference type="Pfam" id="PF12705">
    <property type="entry name" value="PDDEXK_1"/>
    <property type="match status" value="1"/>
</dbReference>
<dbReference type="InterPro" id="IPR011604">
    <property type="entry name" value="PDDEXK-like_dom_sf"/>
</dbReference>
<dbReference type="InterPro" id="IPR014152">
    <property type="entry name" value="AddA"/>
</dbReference>
<keyword evidence="9 13" id="KW-0234">DNA repair</keyword>
<name>A0ABN1B721_9BACI</name>
<evidence type="ECO:0000256" key="12">
    <source>
        <dbReference type="ARBA" id="ARBA00048988"/>
    </source>
</evidence>
<keyword evidence="1 13" id="KW-0540">Nuclease</keyword>
<proteinExistence type="inferred from homology"/>
<keyword evidence="2 13" id="KW-0547">Nucleotide-binding</keyword>
<dbReference type="Pfam" id="PF13361">
    <property type="entry name" value="UvrD_C"/>
    <property type="match status" value="1"/>
</dbReference>
<dbReference type="Gene3D" id="3.40.50.300">
    <property type="entry name" value="P-loop containing nucleotide triphosphate hydrolases"/>
    <property type="match status" value="4"/>
</dbReference>
<evidence type="ECO:0000259" key="16">
    <source>
        <dbReference type="PROSITE" id="PS51217"/>
    </source>
</evidence>
<gene>
    <name evidence="13 17" type="primary">addA</name>
    <name evidence="17" type="ORF">GCM10008986_17030</name>
</gene>
<dbReference type="InterPro" id="IPR027417">
    <property type="entry name" value="P-loop_NTPase"/>
</dbReference>
<feature type="domain" description="UvrD-like helicase ATP-binding" evidence="15">
    <location>
        <begin position="1"/>
        <end position="475"/>
    </location>
</feature>
<comment type="similarity">
    <text evidence="13">Belongs to the helicase family. AddA subfamily.</text>
</comment>
<feature type="domain" description="UvrD-like helicase C-terminal" evidence="16">
    <location>
        <begin position="506"/>
        <end position="803"/>
    </location>
</feature>
<evidence type="ECO:0000256" key="9">
    <source>
        <dbReference type="ARBA" id="ARBA00023204"/>
    </source>
</evidence>
<dbReference type="NCBIfam" id="TIGR02785">
    <property type="entry name" value="addA_Gpos"/>
    <property type="match status" value="1"/>
</dbReference>
<protein>
    <recommendedName>
        <fullName evidence="13">ATP-dependent helicase/nuclease subunit A</fullName>
        <ecNumber evidence="13">3.1.-.-</ecNumber>
        <ecNumber evidence="13">5.6.2.4</ecNumber>
    </recommendedName>
    <alternativeName>
        <fullName evidence="13">ATP-dependent helicase/nuclease AddA</fullName>
    </alternativeName>
    <alternativeName>
        <fullName evidence="13">DNA 3'-5' helicase AddA</fullName>
    </alternativeName>
</protein>
<accession>A0ABN1B721</accession>
<keyword evidence="7 13" id="KW-0067">ATP-binding</keyword>
<dbReference type="HAMAP" id="MF_01451">
    <property type="entry name" value="AddA"/>
    <property type="match status" value="1"/>
</dbReference>
<dbReference type="InterPro" id="IPR014016">
    <property type="entry name" value="UvrD-like_ATP-bd"/>
</dbReference>
<dbReference type="SUPFAM" id="SSF52540">
    <property type="entry name" value="P-loop containing nucleoside triphosphate hydrolases"/>
    <property type="match status" value="1"/>
</dbReference>
<dbReference type="Gene3D" id="3.90.320.10">
    <property type="match status" value="1"/>
</dbReference>
<evidence type="ECO:0000256" key="2">
    <source>
        <dbReference type="ARBA" id="ARBA00022741"/>
    </source>
</evidence>
<evidence type="ECO:0000256" key="3">
    <source>
        <dbReference type="ARBA" id="ARBA00022763"/>
    </source>
</evidence>
<dbReference type="PROSITE" id="PS51198">
    <property type="entry name" value="UVRD_HELICASE_ATP_BIND"/>
    <property type="match status" value="1"/>
</dbReference>
<evidence type="ECO:0000256" key="1">
    <source>
        <dbReference type="ARBA" id="ARBA00022722"/>
    </source>
</evidence>
<feature type="binding site" evidence="14">
    <location>
        <begin position="22"/>
        <end position="29"/>
    </location>
    <ligand>
        <name>ATP</name>
        <dbReference type="ChEBI" id="CHEBI:30616"/>
    </ligand>
</feature>
<keyword evidence="8 13" id="KW-0238">DNA-binding</keyword>
<sequence length="1245" mass="145636">MKWTEDQERAIYTDGTDILVAAAAGSGKTAVLVERIIQKLLNQDHPVNIDELLVVTFTNAAAQEMKNRVGEALESALKEHPNSNHLKKQLSLLQRAQISTLHSFCLNIVRKYSYQLDIDPNFRLADDLEADLIRQEVLEDLFEEWYGKEGEEQEKFFALVDRFSSDRSDVEIESLVTKLYDFARQNPSPENWLMDKMDMYQVTEDTTLEDFDWMKLIKSEIEQQLNAMFKETDLALKLTRDNDGPYHYAEVIDADREKIQEAKARIHAPWEELQQFFQENGKFQALSRKKVVCDEEKKKKVQSYRKSYKKRFEDLQKKWFSRSRESYLKDLQELYPVMKQLAALVLDFHHRFQARKKEQALVDFADLEHFALQILMEKSEESQTEPSEIATQYQRQFREILIDEYQDTNHVQEMILKMITAGEDAGKRFMVGDVKQSIYRFRHAEPSLFISKYKTFAEQDNENVRIDLSRNFRSRWEVLSATNFIFRQILDEEAGEINYDREAELIYSNKIYDELISNDTDSELLLVDNADWDEAPPEPEGEEDFRDLKKAQIEARAYAEKIKEWIGAGESSPMQVVDKQTEKLRSIQYRDIVILMRSMSWAPTVVEELKQQGIPVYAELSSGYFEAIEVKIMLSLLKVIDNPQQDIPLASVLRSPIVGLNEEALAQIRLAAPKDSYYKALKAYVKTANGETAEAAQQFLEQLTNWRQLSRQGALSELIWQIYRETGYYDFVGGIPGGKQRQANLRALYDRARSYETTSFRGLFRFLRFIERMEERGEDLGAARALGEQEDVVRIMTIHKSKGLEFPAVIVGAMDKMFNEQDLKAKYLLHKDYGMGMKYIDPDKRIMYTTLPYNALKIAMRREMIAEEMRVLYVALTRAKEKLVMVGNVKDLAKRKEKWQTIAEEQEWVLPPYFRLESTNYLDWVAPALIRHQSGGPLRGEDETPSAIPEEIWQDESSWRITIHHASEYANPETITKDREDHLKKSVMDWEPLDDQRGSLYDEVERRLTFSYPYEKAAYHRAKQSVTELKRQREMKDEYSGDTLVRSFQHQRPIMKRPRFMQEKKTLTAAEKGSAMHTVMQHLPFDKALSEEEIETYVQSFVSKELLTEEEAQVIDLKAIAYFYQTEIGQKLIESSNVVREIPFSLGLPAEEVYADWKNSEEQGEKVLLQGVIDCLVQDDDGWILLDYKTDQLPEELSEKDKENYRKRYRLQLQMYRQAVEQIWNQPVKGAYLYFFDQALLLEVD</sequence>
<keyword evidence="4 13" id="KW-0378">Hydrolase</keyword>
<dbReference type="GO" id="GO:0004386">
    <property type="term" value="F:helicase activity"/>
    <property type="evidence" value="ECO:0007669"/>
    <property type="project" value="UniProtKB-KW"/>
</dbReference>
<comment type="cofactor">
    <cofactor evidence="13">
        <name>Mg(2+)</name>
        <dbReference type="ChEBI" id="CHEBI:18420"/>
    </cofactor>
</comment>
<dbReference type="PROSITE" id="PS51217">
    <property type="entry name" value="UVRD_HELICASE_CTER"/>
    <property type="match status" value="1"/>
</dbReference>
<organism evidence="17 18">
    <name type="scientific">Salinibacillus aidingensis</name>
    <dbReference type="NCBI Taxonomy" id="237684"/>
    <lineage>
        <taxon>Bacteria</taxon>
        <taxon>Bacillati</taxon>
        <taxon>Bacillota</taxon>
        <taxon>Bacilli</taxon>
        <taxon>Bacillales</taxon>
        <taxon>Bacillaceae</taxon>
        <taxon>Salinibacillus</taxon>
    </lineage>
</organism>
<comment type="catalytic activity">
    <reaction evidence="12 13">
        <text>ATP + H2O = ADP + phosphate + H(+)</text>
        <dbReference type="Rhea" id="RHEA:13065"/>
        <dbReference type="ChEBI" id="CHEBI:15377"/>
        <dbReference type="ChEBI" id="CHEBI:15378"/>
        <dbReference type="ChEBI" id="CHEBI:30616"/>
        <dbReference type="ChEBI" id="CHEBI:43474"/>
        <dbReference type="ChEBI" id="CHEBI:456216"/>
        <dbReference type="EC" id="5.6.2.4"/>
    </reaction>
</comment>
<evidence type="ECO:0000256" key="4">
    <source>
        <dbReference type="ARBA" id="ARBA00022801"/>
    </source>
</evidence>
<evidence type="ECO:0000256" key="7">
    <source>
        <dbReference type="ARBA" id="ARBA00022840"/>
    </source>
</evidence>
<keyword evidence="10 13" id="KW-0413">Isomerase</keyword>
<keyword evidence="3 13" id="KW-0227">DNA damage</keyword>
<dbReference type="InterPro" id="IPR038726">
    <property type="entry name" value="PDDEXK_AddAB-type"/>
</dbReference>
<dbReference type="RefSeq" id="WP_343839771.1">
    <property type="nucleotide sequence ID" value="NZ_BAAADO010000003.1"/>
</dbReference>
<dbReference type="SUPFAM" id="SSF52980">
    <property type="entry name" value="Restriction endonuclease-like"/>
    <property type="match status" value="1"/>
</dbReference>
<evidence type="ECO:0000256" key="11">
    <source>
        <dbReference type="ARBA" id="ARBA00034617"/>
    </source>
</evidence>
<dbReference type="InterPro" id="IPR000212">
    <property type="entry name" value="DNA_helicase_UvrD/REP"/>
</dbReference>
<comment type="subunit">
    <text evidence="13">Heterodimer of AddA and AddB/RexB.</text>
</comment>
<keyword evidence="6 13" id="KW-0269">Exonuclease</keyword>
<evidence type="ECO:0000313" key="17">
    <source>
        <dbReference type="EMBL" id="GAA0491484.1"/>
    </source>
</evidence>
<evidence type="ECO:0000256" key="10">
    <source>
        <dbReference type="ARBA" id="ARBA00023235"/>
    </source>
</evidence>
<evidence type="ECO:0000313" key="18">
    <source>
        <dbReference type="Proteomes" id="UP001500880"/>
    </source>
</evidence>
<dbReference type="EMBL" id="BAAADO010000003">
    <property type="protein sequence ID" value="GAA0491484.1"/>
    <property type="molecule type" value="Genomic_DNA"/>
</dbReference>
<keyword evidence="5 13" id="KW-0347">Helicase</keyword>
<evidence type="ECO:0000259" key="15">
    <source>
        <dbReference type="PROSITE" id="PS51198"/>
    </source>
</evidence>
<dbReference type="PANTHER" id="PTHR11070">
    <property type="entry name" value="UVRD / RECB / PCRA DNA HELICASE FAMILY MEMBER"/>
    <property type="match status" value="1"/>
</dbReference>
<dbReference type="InterPro" id="IPR014017">
    <property type="entry name" value="DNA_helicase_UvrD-like_C"/>
</dbReference>
<evidence type="ECO:0000256" key="5">
    <source>
        <dbReference type="ARBA" id="ARBA00022806"/>
    </source>
</evidence>
<keyword evidence="18" id="KW-1185">Reference proteome</keyword>
<evidence type="ECO:0000256" key="14">
    <source>
        <dbReference type="PROSITE-ProRule" id="PRU00560"/>
    </source>
</evidence>
<comment type="function">
    <text evidence="13">The heterodimer acts as both an ATP-dependent DNA helicase and an ATP-dependent, dual-direction single-stranded exonuclease. Recognizes the chi site generating a DNA molecule suitable for the initiation of homologous recombination. The AddA nuclease domain is required for chi fragment generation; this subunit has the helicase and 3' -&gt; 5' nuclease activities.</text>
</comment>
<dbReference type="EC" id="5.6.2.4" evidence="13"/>
<dbReference type="InterPro" id="IPR011335">
    <property type="entry name" value="Restrct_endonuc-II-like"/>
</dbReference>
<evidence type="ECO:0000256" key="6">
    <source>
        <dbReference type="ARBA" id="ARBA00022839"/>
    </source>
</evidence>
<evidence type="ECO:0000256" key="13">
    <source>
        <dbReference type="HAMAP-Rule" id="MF_01451"/>
    </source>
</evidence>
<reference evidence="17 18" key="1">
    <citation type="journal article" date="2019" name="Int. J. Syst. Evol. Microbiol.">
        <title>The Global Catalogue of Microorganisms (GCM) 10K type strain sequencing project: providing services to taxonomists for standard genome sequencing and annotation.</title>
        <authorList>
            <consortium name="The Broad Institute Genomics Platform"/>
            <consortium name="The Broad Institute Genome Sequencing Center for Infectious Disease"/>
            <person name="Wu L."/>
            <person name="Ma J."/>
        </authorList>
    </citation>
    <scope>NUCLEOTIDE SEQUENCE [LARGE SCALE GENOMIC DNA]</scope>
    <source>
        <strain evidence="17 18">JCM 12389</strain>
    </source>
</reference>
<comment type="caution">
    <text evidence="17">The sequence shown here is derived from an EMBL/GenBank/DDBJ whole genome shotgun (WGS) entry which is preliminary data.</text>
</comment>
<dbReference type="PANTHER" id="PTHR11070:SF48">
    <property type="entry name" value="ATP-DEPENDENT HELICASE_NUCLEASE SUBUNIT A"/>
    <property type="match status" value="1"/>
</dbReference>
<dbReference type="Pfam" id="PF00580">
    <property type="entry name" value="UvrD-helicase"/>
    <property type="match status" value="1"/>
</dbReference>
<dbReference type="Proteomes" id="UP001500880">
    <property type="component" value="Unassembled WGS sequence"/>
</dbReference>
<dbReference type="EC" id="3.1.-.-" evidence="13"/>